<dbReference type="InterPro" id="IPR054701">
    <property type="entry name" value="DVU0298-like"/>
</dbReference>
<dbReference type="Proteomes" id="UP000013520">
    <property type="component" value="Chromosome"/>
</dbReference>
<dbReference type="Gene3D" id="1.25.10.10">
    <property type="entry name" value="Leucine-rich Repeat Variant"/>
    <property type="match status" value="1"/>
</dbReference>
<dbReference type="STRING" id="767817.Desgi_4657"/>
<dbReference type="NCBIfam" id="NF045662">
    <property type="entry name" value="DVU0298_fam"/>
    <property type="match status" value="1"/>
</dbReference>
<dbReference type="EMBL" id="CP003273">
    <property type="protein sequence ID" value="AGL03884.1"/>
    <property type="molecule type" value="Genomic_DNA"/>
</dbReference>
<evidence type="ECO:0000313" key="2">
    <source>
        <dbReference type="EMBL" id="AGL03884.1"/>
    </source>
</evidence>
<dbReference type="HOGENOM" id="CLU_749505_0_0_9"/>
<organism evidence="2 3">
    <name type="scientific">Desulfoscipio gibsoniae DSM 7213</name>
    <dbReference type="NCBI Taxonomy" id="767817"/>
    <lineage>
        <taxon>Bacteria</taxon>
        <taxon>Bacillati</taxon>
        <taxon>Bacillota</taxon>
        <taxon>Clostridia</taxon>
        <taxon>Eubacteriales</taxon>
        <taxon>Desulfallaceae</taxon>
        <taxon>Desulfoscipio</taxon>
    </lineage>
</organism>
<dbReference type="SUPFAM" id="SSF48371">
    <property type="entry name" value="ARM repeat"/>
    <property type="match status" value="1"/>
</dbReference>
<name>R4KMH3_9FIRM</name>
<feature type="region of interest" description="Disordered" evidence="1">
    <location>
        <begin position="138"/>
        <end position="157"/>
    </location>
</feature>
<proteinExistence type="predicted"/>
<dbReference type="KEGG" id="dgi:Desgi_4657"/>
<dbReference type="AlphaFoldDB" id="R4KMH3"/>
<gene>
    <name evidence="2" type="ORF">Desgi_4657</name>
</gene>
<dbReference type="RefSeq" id="WP_006522272.1">
    <property type="nucleotide sequence ID" value="NC_021184.1"/>
</dbReference>
<protein>
    <submittedName>
        <fullName evidence="2">Uncharacterized protein</fullName>
    </submittedName>
</protein>
<dbReference type="OrthoDB" id="9774367at2"/>
<keyword evidence="3" id="KW-1185">Reference proteome</keyword>
<sequence>MNEHKRNLMEEYTGRDPRVITTCPFCGLPIERPTEQILRRPMEMPVGSCSCGAVYAYDATGHNLGTAFSEALVFACNMDWDLAWNLLPEDDYLEELVEHYDIESNYIIPVGAYEGRRVSGALYFIRMHNDIQEVTRQGVQKKLDRTRSATVTHPPSARTGIRKNIDKREIEALVNSYQLEPLLDIAEHDKRIIRYLQRMLYTGDELLRLKTTDALGQVCAVIAQYEPGTVSRLLQRLFTSISDAGYGASNWGAIDAIGKIIAASPDIFGGYVPTLFQFLEEEDDKLRPTVLRALGVIARARPDLINKSYSYFIKFIEMDEPLTRGYAIWLIGHLASSKTPRHGTSEVRMKLPDVTGDHRQIRIYAHSVLEEKSISQLATKALEKLGDTN</sequence>
<evidence type="ECO:0000256" key="1">
    <source>
        <dbReference type="SAM" id="MobiDB-lite"/>
    </source>
</evidence>
<reference evidence="2 3" key="1">
    <citation type="submission" date="2012-01" db="EMBL/GenBank/DDBJ databases">
        <title>Complete sequence of Desulfotomaculum gibsoniae DSM 7213.</title>
        <authorList>
            <consortium name="US DOE Joint Genome Institute"/>
            <person name="Lucas S."/>
            <person name="Han J."/>
            <person name="Lapidus A."/>
            <person name="Cheng J.-F."/>
            <person name="Goodwin L."/>
            <person name="Pitluck S."/>
            <person name="Peters L."/>
            <person name="Ovchinnikova G."/>
            <person name="Teshima H."/>
            <person name="Detter J.C."/>
            <person name="Han C."/>
            <person name="Tapia R."/>
            <person name="Land M."/>
            <person name="Hauser L."/>
            <person name="Kyrpides N."/>
            <person name="Ivanova N."/>
            <person name="Pagani I."/>
            <person name="Parshina S."/>
            <person name="Plugge C."/>
            <person name="Muyzer G."/>
            <person name="Kuever J."/>
            <person name="Ivanova A."/>
            <person name="Nazina T."/>
            <person name="Klenk H.-P."/>
            <person name="Brambilla E."/>
            <person name="Spring S."/>
            <person name="Stams A.F."/>
            <person name="Woyke T."/>
        </authorList>
    </citation>
    <scope>NUCLEOTIDE SEQUENCE [LARGE SCALE GENOMIC DNA]</scope>
    <source>
        <strain evidence="2 3">DSM 7213</strain>
    </source>
</reference>
<accession>R4KMH3</accession>
<evidence type="ECO:0000313" key="3">
    <source>
        <dbReference type="Proteomes" id="UP000013520"/>
    </source>
</evidence>
<dbReference type="InterPro" id="IPR016024">
    <property type="entry name" value="ARM-type_fold"/>
</dbReference>
<dbReference type="eggNOG" id="COG1413">
    <property type="taxonomic scope" value="Bacteria"/>
</dbReference>
<dbReference type="InterPro" id="IPR011989">
    <property type="entry name" value="ARM-like"/>
</dbReference>